<dbReference type="Proteomes" id="UP000185109">
    <property type="component" value="Plasmid pRsp8C3c"/>
</dbReference>
<sequence>MKADLNCCRTPRHGTLRAGINGWVEVLGIVRPHLIARLSQPGQHSASTGEPQTAENSVSGEASVKTAAPGRIGWGHL</sequence>
<dbReference type="AlphaFoldDB" id="A0A1L5PCP8"/>
<evidence type="ECO:0000313" key="2">
    <source>
        <dbReference type="EMBL" id="APO77949.1"/>
    </source>
</evidence>
<evidence type="ECO:0000313" key="3">
    <source>
        <dbReference type="Proteomes" id="UP000185109"/>
    </source>
</evidence>
<feature type="compositionally biased region" description="Polar residues" evidence="1">
    <location>
        <begin position="40"/>
        <end position="60"/>
    </location>
</feature>
<gene>
    <name evidence="2" type="ORF">AM571_PC00208</name>
</gene>
<organism evidence="2 3">
    <name type="scientific">Rhizobium etli 8C-3</name>
    <dbReference type="NCBI Taxonomy" id="538025"/>
    <lineage>
        <taxon>Bacteria</taxon>
        <taxon>Pseudomonadati</taxon>
        <taxon>Pseudomonadota</taxon>
        <taxon>Alphaproteobacteria</taxon>
        <taxon>Hyphomicrobiales</taxon>
        <taxon>Rhizobiaceae</taxon>
        <taxon>Rhizobium/Agrobacterium group</taxon>
        <taxon>Rhizobium</taxon>
    </lineage>
</organism>
<geneLocation type="plasmid" evidence="3">
    <name>prsp8c3c</name>
</geneLocation>
<protein>
    <submittedName>
        <fullName evidence="2">Uncharacterized protein</fullName>
    </submittedName>
</protein>
<proteinExistence type="predicted"/>
<evidence type="ECO:0000256" key="1">
    <source>
        <dbReference type="SAM" id="MobiDB-lite"/>
    </source>
</evidence>
<dbReference type="EMBL" id="CP017244">
    <property type="protein sequence ID" value="APO77949.1"/>
    <property type="molecule type" value="Genomic_DNA"/>
</dbReference>
<reference evidence="2 3" key="1">
    <citation type="submission" date="2016-09" db="EMBL/GenBank/DDBJ databases">
        <title>The complete genome sequences of Rhizobium gallicum, symbiovars gallicum and phaseoli, symbionts associated to common bean (Phaseolus vulgaris).</title>
        <authorList>
            <person name="Bustos P."/>
            <person name="Santamaria R.I."/>
            <person name="Perez-Carrascal O.M."/>
            <person name="Juarez S."/>
            <person name="Lozano L."/>
            <person name="Martinez-Flores I."/>
            <person name="Martinez-Romero E."/>
            <person name="Cevallos M."/>
            <person name="Romero D."/>
            <person name="Davila G."/>
            <person name="Gonzalez V."/>
        </authorList>
    </citation>
    <scope>NUCLEOTIDE SEQUENCE [LARGE SCALE GENOMIC DNA]</scope>
    <source>
        <strain evidence="2 3">8C-3</strain>
        <plasmid evidence="3">Plasmid prsp8c3c</plasmid>
    </source>
</reference>
<feature type="region of interest" description="Disordered" evidence="1">
    <location>
        <begin position="39"/>
        <end position="77"/>
    </location>
</feature>
<name>A0A1L5PCP8_RHIET</name>
<accession>A0A1L5PCP8</accession>
<keyword evidence="2" id="KW-0614">Plasmid</keyword>